<dbReference type="InterPro" id="IPR041542">
    <property type="entry name" value="GH43_C2"/>
</dbReference>
<dbReference type="Proteomes" id="UP000004596">
    <property type="component" value="Unassembled WGS sequence"/>
</dbReference>
<evidence type="ECO:0000256" key="4">
    <source>
        <dbReference type="PIRSR" id="PIRSR606710-1"/>
    </source>
</evidence>
<dbReference type="InterPro" id="IPR013320">
    <property type="entry name" value="ConA-like_dom_sf"/>
</dbReference>
<accession>B3C6N4</accession>
<dbReference type="Gene3D" id="2.115.10.20">
    <property type="entry name" value="Glycosyl hydrolase domain, family 43"/>
    <property type="match status" value="1"/>
</dbReference>
<dbReference type="SUPFAM" id="SSF49899">
    <property type="entry name" value="Concanavalin A-like lectins/glucanases"/>
    <property type="match status" value="1"/>
</dbReference>
<dbReference type="SUPFAM" id="SSF75005">
    <property type="entry name" value="Arabinanase/levansucrase/invertase"/>
    <property type="match status" value="1"/>
</dbReference>
<sequence>MLYICCREISLRKKQAKKYQKRNSMQRRFYLFLLVTILYSCTALSQGSSAGNPVMYADVPDMSMIRVGDTYYMSSTTMHMAPGVPIMKSKDLVNWELVNYCYDILADVDALNLNNGKNAYGSGTWASCIRYHNNMYYVSTFSSTTGKTYIYATEDIEKGPWKTVTFTPSYHDHTVFFDDDGRIYIIWGGGKLHIAELKPDLSGIKEGTERIFIENASAPSGDNVGLPAEGSQLFKVNGKYYLFNITWPRGGMRTVVIHRADNMNGPWEGRVALQDKGVAQGGLIDTPDGRWFAYLFRDNGAVGRIPYLVPVKWEDGWPVLGINGKVPETLDLPASKGLIPGIVASDEFIRKKKDAALPLVWQWNHNPDNSLWSVGERKGYLRLKTGRVDADFLSARNTLTQRTVGPVCSGTTSMDVSNMKEGDFAGLALLQKKYGFVGVMYENGVKKIVMVSAQTDKPEEVESLPLNQDTVFLKAECNFTDRKDMADFYYSLDGKKWIKIGSQLKMAYTLPHFMGYRFGLFNYATKTSGGYVDFDYFRISDKK</sequence>
<name>B3C6N4_9BACE</name>
<dbReference type="PANTHER" id="PTHR42812">
    <property type="entry name" value="BETA-XYLOSIDASE"/>
    <property type="match status" value="1"/>
</dbReference>
<evidence type="ECO:0000313" key="9">
    <source>
        <dbReference type="Proteomes" id="UP000004596"/>
    </source>
</evidence>
<dbReference type="Pfam" id="PF04616">
    <property type="entry name" value="Glyco_hydro_43"/>
    <property type="match status" value="1"/>
</dbReference>
<dbReference type="STRING" id="471870.BACINT_00570"/>
<proteinExistence type="inferred from homology"/>
<evidence type="ECO:0000256" key="3">
    <source>
        <dbReference type="ARBA" id="ARBA00023295"/>
    </source>
</evidence>
<comment type="similarity">
    <text evidence="1 6">Belongs to the glycosyl hydrolase 43 family.</text>
</comment>
<feature type="domain" description="Beta-xylosidase C-terminal Concanavalin A-like" evidence="7">
    <location>
        <begin position="355"/>
        <end position="539"/>
    </location>
</feature>
<keyword evidence="2 6" id="KW-0378">Hydrolase</keyword>
<reference evidence="8 9" key="1">
    <citation type="submission" date="2008-04" db="EMBL/GenBank/DDBJ databases">
        <title>Draft genome sequence of Bacteroides intestinalis (DSM 17393).</title>
        <authorList>
            <person name="Sudarsanam P."/>
            <person name="Ley R."/>
            <person name="Guruge J."/>
            <person name="Turnbaugh P.J."/>
            <person name="Mahowald M."/>
            <person name="Liep D."/>
            <person name="Gordon J."/>
        </authorList>
    </citation>
    <scope>NUCLEOTIDE SEQUENCE [LARGE SCALE GENOMIC DNA]</scope>
    <source>
        <strain evidence="8 9">DSM 17393</strain>
    </source>
</reference>
<dbReference type="GO" id="GO:0005975">
    <property type="term" value="P:carbohydrate metabolic process"/>
    <property type="evidence" value="ECO:0007669"/>
    <property type="project" value="InterPro"/>
</dbReference>
<keyword evidence="3 6" id="KW-0326">Glycosidase</keyword>
<dbReference type="EMBL" id="ABJL02000006">
    <property type="protein sequence ID" value="EDV07008.1"/>
    <property type="molecule type" value="Genomic_DNA"/>
</dbReference>
<evidence type="ECO:0000313" key="8">
    <source>
        <dbReference type="EMBL" id="EDV07008.1"/>
    </source>
</evidence>
<organism evidence="8 9">
    <name type="scientific">Bacteroides intestinalis DSM 17393</name>
    <dbReference type="NCBI Taxonomy" id="471870"/>
    <lineage>
        <taxon>Bacteria</taxon>
        <taxon>Pseudomonadati</taxon>
        <taxon>Bacteroidota</taxon>
        <taxon>Bacteroidia</taxon>
        <taxon>Bacteroidales</taxon>
        <taxon>Bacteroidaceae</taxon>
        <taxon>Bacteroides</taxon>
    </lineage>
</organism>
<gene>
    <name evidence="8" type="ORF">BACINT_00570</name>
</gene>
<evidence type="ECO:0000256" key="6">
    <source>
        <dbReference type="RuleBase" id="RU361187"/>
    </source>
</evidence>
<evidence type="ECO:0000256" key="1">
    <source>
        <dbReference type="ARBA" id="ARBA00009865"/>
    </source>
</evidence>
<dbReference type="CDD" id="cd09001">
    <property type="entry name" value="GH43_FsAxh1-like"/>
    <property type="match status" value="1"/>
</dbReference>
<feature type="site" description="Important for catalytic activity, responsible for pKa modulation of the active site Glu and correct orientation of both the proton donor and substrate" evidence="5">
    <location>
        <position position="172"/>
    </location>
</feature>
<evidence type="ECO:0000259" key="7">
    <source>
        <dbReference type="Pfam" id="PF17851"/>
    </source>
</evidence>
<evidence type="ECO:0000256" key="5">
    <source>
        <dbReference type="PIRSR" id="PIRSR606710-2"/>
    </source>
</evidence>
<dbReference type="AlphaFoldDB" id="B3C6N4"/>
<feature type="active site" description="Proton donor" evidence="4">
    <location>
        <position position="229"/>
    </location>
</feature>
<dbReference type="eggNOG" id="COG3507">
    <property type="taxonomic scope" value="Bacteria"/>
</dbReference>
<dbReference type="PANTHER" id="PTHR42812:SF12">
    <property type="entry name" value="BETA-XYLOSIDASE-RELATED"/>
    <property type="match status" value="1"/>
</dbReference>
<dbReference type="Pfam" id="PF17851">
    <property type="entry name" value="GH43_C2"/>
    <property type="match status" value="1"/>
</dbReference>
<dbReference type="InterPro" id="IPR023296">
    <property type="entry name" value="Glyco_hydro_beta-prop_sf"/>
</dbReference>
<dbReference type="InterPro" id="IPR006710">
    <property type="entry name" value="Glyco_hydro_43"/>
</dbReference>
<reference evidence="8 9" key="2">
    <citation type="submission" date="2008-04" db="EMBL/GenBank/DDBJ databases">
        <authorList>
            <person name="Fulton L."/>
            <person name="Clifton S."/>
            <person name="Fulton B."/>
            <person name="Xu J."/>
            <person name="Minx P."/>
            <person name="Pepin K.H."/>
            <person name="Johnson M."/>
            <person name="Thiruvilangam P."/>
            <person name="Bhonagiri V."/>
            <person name="Nash W.E."/>
            <person name="Mardis E.R."/>
            <person name="Wilson R.K."/>
        </authorList>
    </citation>
    <scope>NUCLEOTIDE SEQUENCE [LARGE SCALE GENOMIC DNA]</scope>
    <source>
        <strain evidence="8 9">DSM 17393</strain>
    </source>
</reference>
<protein>
    <submittedName>
        <fullName evidence="8">Glycosyl hydrolase, family 43</fullName>
    </submittedName>
</protein>
<evidence type="ECO:0000256" key="2">
    <source>
        <dbReference type="ARBA" id="ARBA00022801"/>
    </source>
</evidence>
<dbReference type="InterPro" id="IPR051795">
    <property type="entry name" value="Glycosyl_Hydrlase_43"/>
</dbReference>
<comment type="caution">
    <text evidence="8">The sequence shown here is derived from an EMBL/GenBank/DDBJ whole genome shotgun (WGS) entry which is preliminary data.</text>
</comment>
<dbReference type="Gene3D" id="2.60.120.200">
    <property type="match status" value="1"/>
</dbReference>
<feature type="active site" description="Proton acceptor" evidence="4">
    <location>
        <position position="61"/>
    </location>
</feature>
<dbReference type="GO" id="GO:0004553">
    <property type="term" value="F:hydrolase activity, hydrolyzing O-glycosyl compounds"/>
    <property type="evidence" value="ECO:0007669"/>
    <property type="project" value="InterPro"/>
</dbReference>